<keyword evidence="1" id="KW-0732">Signal</keyword>
<feature type="signal peptide" evidence="1">
    <location>
        <begin position="1"/>
        <end position="18"/>
    </location>
</feature>
<dbReference type="Proteomes" id="UP000642094">
    <property type="component" value="Unassembled WGS sequence"/>
</dbReference>
<sequence>MNISHGLASMVAIAIAVAIGSCSTTETKANSAPNASPDVAMTQSSTPVAQAATKFQKVTLASGLDRPWGMAWLPDSSILITERGGKVKIWRNGALEEIAIANIPNLFVSGQGGLLDIALHPRFTENKLVYFTYAAGDLQSNRTSVFRAKFDGKALTDPQVIFEVSPSKSGNQHFGARIAWLPDETMLIAIGDGGNPPLQLNGELIRNQAQKLDSRLGKIVRINDDGSIPADNPFVKSANADPAVWSYGHRNIQGLYADNQSGQIWATEHGARGGDELNLVEAGKNYGWPIVTYSQEYIGGAVSDQKSRPDIPEPKLIWTPSTAPSGLTVYQGDRFPNWQGNIFAGGLVSRDVVRIKFENGKASTQESIAIGQRVRDVRTGKDGLIYILTDESNGQLIRLEPQ</sequence>
<name>A0ABR7ZS47_9CYAN</name>
<dbReference type="PANTHER" id="PTHR19328">
    <property type="entry name" value="HEDGEHOG-INTERACTING PROTEIN"/>
    <property type="match status" value="1"/>
</dbReference>
<dbReference type="InterPro" id="IPR012938">
    <property type="entry name" value="Glc/Sorbosone_DH"/>
</dbReference>
<comment type="caution">
    <text evidence="3">The sequence shown here is derived from an EMBL/GenBank/DDBJ whole genome shotgun (WGS) entry which is preliminary data.</text>
</comment>
<evidence type="ECO:0000259" key="2">
    <source>
        <dbReference type="Pfam" id="PF07995"/>
    </source>
</evidence>
<feature type="domain" description="Glucose/Sorbosone dehydrogenase" evidence="2">
    <location>
        <begin position="64"/>
        <end position="398"/>
    </location>
</feature>
<dbReference type="PANTHER" id="PTHR19328:SF75">
    <property type="entry name" value="ALDOSE SUGAR DEHYDROGENASE YLII"/>
    <property type="match status" value="1"/>
</dbReference>
<evidence type="ECO:0000256" key="1">
    <source>
        <dbReference type="SAM" id="SignalP"/>
    </source>
</evidence>
<dbReference type="Pfam" id="PF07995">
    <property type="entry name" value="GSDH"/>
    <property type="match status" value="1"/>
</dbReference>
<evidence type="ECO:0000313" key="3">
    <source>
        <dbReference type="EMBL" id="MBD2186741.1"/>
    </source>
</evidence>
<reference evidence="3 4" key="1">
    <citation type="journal article" date="2020" name="ISME J.">
        <title>Comparative genomics reveals insights into cyanobacterial evolution and habitat adaptation.</title>
        <authorList>
            <person name="Chen M.Y."/>
            <person name="Teng W.K."/>
            <person name="Zhao L."/>
            <person name="Hu C.X."/>
            <person name="Zhou Y.K."/>
            <person name="Han B.P."/>
            <person name="Song L.R."/>
            <person name="Shu W.S."/>
        </authorList>
    </citation>
    <scope>NUCLEOTIDE SEQUENCE [LARGE SCALE GENOMIC DNA]</scope>
    <source>
        <strain evidence="3 4">FACHB-723</strain>
    </source>
</reference>
<protein>
    <submittedName>
        <fullName evidence="3">PQQ-dependent sugar dehydrogenase</fullName>
    </submittedName>
</protein>
<evidence type="ECO:0000313" key="4">
    <source>
        <dbReference type="Proteomes" id="UP000642094"/>
    </source>
</evidence>
<dbReference type="EMBL" id="JACJQB010000001">
    <property type="protein sequence ID" value="MBD2186741.1"/>
    <property type="molecule type" value="Genomic_DNA"/>
</dbReference>
<dbReference type="RefSeq" id="WP_190401616.1">
    <property type="nucleotide sequence ID" value="NZ_JACJQB010000001.1"/>
</dbReference>
<dbReference type="InterPro" id="IPR011041">
    <property type="entry name" value="Quinoprot_gluc/sorb_DH_b-prop"/>
</dbReference>
<feature type="chain" id="PRO_5046034717" evidence="1">
    <location>
        <begin position="19"/>
        <end position="402"/>
    </location>
</feature>
<dbReference type="SUPFAM" id="SSF50952">
    <property type="entry name" value="Soluble quinoprotein glucose dehydrogenase"/>
    <property type="match status" value="1"/>
</dbReference>
<accession>A0ABR7ZS47</accession>
<proteinExistence type="predicted"/>
<dbReference type="InterPro" id="IPR011042">
    <property type="entry name" value="6-blade_b-propeller_TolB-like"/>
</dbReference>
<organism evidence="3 4">
    <name type="scientific">Pseudanabaena mucicola FACHB-723</name>
    <dbReference type="NCBI Taxonomy" id="2692860"/>
    <lineage>
        <taxon>Bacteria</taxon>
        <taxon>Bacillati</taxon>
        <taxon>Cyanobacteriota</taxon>
        <taxon>Cyanophyceae</taxon>
        <taxon>Pseudanabaenales</taxon>
        <taxon>Pseudanabaenaceae</taxon>
        <taxon>Pseudanabaena</taxon>
    </lineage>
</organism>
<gene>
    <name evidence="3" type="ORF">H6F41_01115</name>
</gene>
<keyword evidence="4" id="KW-1185">Reference proteome</keyword>
<dbReference type="Gene3D" id="2.120.10.30">
    <property type="entry name" value="TolB, C-terminal domain"/>
    <property type="match status" value="1"/>
</dbReference>